<accession>A0A0T7H2N4</accession>
<dbReference type="PANTHER" id="PTHR44591:SF25">
    <property type="entry name" value="CHEMOTAXIS TWO-COMPONENT RESPONSE REGULATOR"/>
    <property type="match status" value="1"/>
</dbReference>
<dbReference type="Gene3D" id="3.40.50.2300">
    <property type="match status" value="1"/>
</dbReference>
<keyword evidence="1 2" id="KW-0597">Phosphoprotein</keyword>
<dbReference type="InterPro" id="IPR050595">
    <property type="entry name" value="Bact_response_regulator"/>
</dbReference>
<evidence type="ECO:0000313" key="6">
    <source>
        <dbReference type="Proteomes" id="UP000039660"/>
    </source>
</evidence>
<gene>
    <name evidence="4" type="ORF">NGAL_HAMBI1145_50980</name>
    <name evidence="5" type="ORF">NGAL_HAMBI1189_51740</name>
</gene>
<sequence>MSASILTVDDSASIRLTTRVALSNAGYQITEAVDGLDGIAKLKAGQFDLIVTDLNMPNMDGLTMIRELRKMPAHMGVPVIFLTTESDSDIKQEAKAAGATGWLTKPFDPESLVKIVRKVLGR</sequence>
<evidence type="ECO:0000256" key="1">
    <source>
        <dbReference type="ARBA" id="ARBA00022553"/>
    </source>
</evidence>
<name>A0A0T7H2N4_NEOGA</name>
<feature type="modified residue" description="4-aspartylphosphate" evidence="2">
    <location>
        <position position="53"/>
    </location>
</feature>
<reference evidence="6 7" key="1">
    <citation type="submission" date="2014-08" db="EMBL/GenBank/DDBJ databases">
        <authorList>
            <person name="Chen Y.-H."/>
        </authorList>
    </citation>
    <scope>NUCLEOTIDE SEQUENCE [LARGE SCALE GENOMIC DNA]</scope>
</reference>
<evidence type="ECO:0000256" key="2">
    <source>
        <dbReference type="PROSITE-ProRule" id="PRU00169"/>
    </source>
</evidence>
<dbReference type="InterPro" id="IPR011006">
    <property type="entry name" value="CheY-like_superfamily"/>
</dbReference>
<dbReference type="PANTHER" id="PTHR44591">
    <property type="entry name" value="STRESS RESPONSE REGULATOR PROTEIN 1"/>
    <property type="match status" value="1"/>
</dbReference>
<feature type="domain" description="Response regulatory" evidence="3">
    <location>
        <begin position="4"/>
        <end position="120"/>
    </location>
</feature>
<dbReference type="EMBL" id="CCRH01000018">
    <property type="protein sequence ID" value="CDZ39862.1"/>
    <property type="molecule type" value="Genomic_DNA"/>
</dbReference>
<dbReference type="OrthoDB" id="9786548at2"/>
<dbReference type="PROSITE" id="PS50110">
    <property type="entry name" value="RESPONSE_REGULATORY"/>
    <property type="match status" value="1"/>
</dbReference>
<dbReference type="SMART" id="SM00448">
    <property type="entry name" value="REC"/>
    <property type="match status" value="1"/>
</dbReference>
<proteinExistence type="predicted"/>
<dbReference type="Proteomes" id="UP000039660">
    <property type="component" value="Unassembled WGS sequence"/>
</dbReference>
<dbReference type="SUPFAM" id="SSF52172">
    <property type="entry name" value="CheY-like"/>
    <property type="match status" value="1"/>
</dbReference>
<evidence type="ECO:0000313" key="4">
    <source>
        <dbReference type="EMBL" id="CDZ39862.1"/>
    </source>
</evidence>
<organism evidence="5 6">
    <name type="scientific">Neorhizobium galegae bv. officinalis</name>
    <dbReference type="NCBI Taxonomy" id="323656"/>
    <lineage>
        <taxon>Bacteria</taxon>
        <taxon>Pseudomonadati</taxon>
        <taxon>Pseudomonadota</taxon>
        <taxon>Alphaproteobacteria</taxon>
        <taxon>Hyphomicrobiales</taxon>
        <taxon>Rhizobiaceae</taxon>
        <taxon>Rhizobium/Agrobacterium group</taxon>
        <taxon>Neorhizobium</taxon>
    </lineage>
</organism>
<dbReference type="RefSeq" id="WP_046637913.1">
    <property type="nucleotide sequence ID" value="NZ_CCRH01000018.1"/>
</dbReference>
<dbReference type="InterPro" id="IPR001789">
    <property type="entry name" value="Sig_transdc_resp-reg_receiver"/>
</dbReference>
<dbReference type="Pfam" id="PF00072">
    <property type="entry name" value="Response_reg"/>
    <property type="match status" value="1"/>
</dbReference>
<evidence type="ECO:0000259" key="3">
    <source>
        <dbReference type="PROSITE" id="PS50110"/>
    </source>
</evidence>
<dbReference type="CDD" id="cd17562">
    <property type="entry name" value="REC_CheY4-like"/>
    <property type="match status" value="1"/>
</dbReference>
<dbReference type="Proteomes" id="UP000046176">
    <property type="component" value="Unassembled WGS sequence"/>
</dbReference>
<dbReference type="EMBL" id="CCRK01000017">
    <property type="protein sequence ID" value="CDZ53776.1"/>
    <property type="molecule type" value="Genomic_DNA"/>
</dbReference>
<protein>
    <submittedName>
        <fullName evidence="5">Response regulator</fullName>
    </submittedName>
</protein>
<dbReference type="AlphaFoldDB" id="A0A0T7H2N4"/>
<evidence type="ECO:0000313" key="7">
    <source>
        <dbReference type="Proteomes" id="UP000046176"/>
    </source>
</evidence>
<evidence type="ECO:0000313" key="5">
    <source>
        <dbReference type="EMBL" id="CDZ53776.1"/>
    </source>
</evidence>
<dbReference type="GO" id="GO:0000160">
    <property type="term" value="P:phosphorelay signal transduction system"/>
    <property type="evidence" value="ECO:0007669"/>
    <property type="project" value="InterPro"/>
</dbReference>